<accession>A0AA38J340</accession>
<gene>
    <name evidence="2" type="ORF">Zmor_001796</name>
</gene>
<dbReference type="Pfam" id="PF02958">
    <property type="entry name" value="EcKL"/>
    <property type="match status" value="1"/>
</dbReference>
<comment type="caution">
    <text evidence="2">The sequence shown here is derived from an EMBL/GenBank/DDBJ whole genome shotgun (WGS) entry which is preliminary data.</text>
</comment>
<proteinExistence type="predicted"/>
<evidence type="ECO:0000259" key="1">
    <source>
        <dbReference type="SMART" id="SM00587"/>
    </source>
</evidence>
<protein>
    <recommendedName>
        <fullName evidence="1">CHK kinase-like domain-containing protein</fullName>
    </recommendedName>
</protein>
<dbReference type="PANTHER" id="PTHR11012">
    <property type="entry name" value="PROTEIN KINASE-LIKE DOMAIN-CONTAINING"/>
    <property type="match status" value="1"/>
</dbReference>
<dbReference type="SUPFAM" id="SSF56112">
    <property type="entry name" value="Protein kinase-like (PK-like)"/>
    <property type="match status" value="1"/>
</dbReference>
<dbReference type="Proteomes" id="UP001168821">
    <property type="component" value="Unassembled WGS sequence"/>
</dbReference>
<dbReference type="InterPro" id="IPR004119">
    <property type="entry name" value="EcKL"/>
</dbReference>
<organism evidence="2 3">
    <name type="scientific">Zophobas morio</name>
    <dbReference type="NCBI Taxonomy" id="2755281"/>
    <lineage>
        <taxon>Eukaryota</taxon>
        <taxon>Metazoa</taxon>
        <taxon>Ecdysozoa</taxon>
        <taxon>Arthropoda</taxon>
        <taxon>Hexapoda</taxon>
        <taxon>Insecta</taxon>
        <taxon>Pterygota</taxon>
        <taxon>Neoptera</taxon>
        <taxon>Endopterygota</taxon>
        <taxon>Coleoptera</taxon>
        <taxon>Polyphaga</taxon>
        <taxon>Cucujiformia</taxon>
        <taxon>Tenebrionidae</taxon>
        <taxon>Zophobas</taxon>
    </lineage>
</organism>
<dbReference type="SMART" id="SM00587">
    <property type="entry name" value="CHK"/>
    <property type="match status" value="1"/>
</dbReference>
<evidence type="ECO:0000313" key="3">
    <source>
        <dbReference type="Proteomes" id="UP001168821"/>
    </source>
</evidence>
<reference evidence="2" key="1">
    <citation type="journal article" date="2023" name="G3 (Bethesda)">
        <title>Whole genome assemblies of Zophobas morio and Tenebrio molitor.</title>
        <authorList>
            <person name="Kaur S."/>
            <person name="Stinson S.A."/>
            <person name="diCenzo G.C."/>
        </authorList>
    </citation>
    <scope>NUCLEOTIDE SEQUENCE</scope>
    <source>
        <strain evidence="2">QUZm001</strain>
    </source>
</reference>
<dbReference type="AlphaFoldDB" id="A0AA38J340"/>
<evidence type="ECO:0000313" key="2">
    <source>
        <dbReference type="EMBL" id="KAJ3666348.1"/>
    </source>
</evidence>
<dbReference type="InterPro" id="IPR011009">
    <property type="entry name" value="Kinase-like_dom_sf"/>
</dbReference>
<feature type="domain" description="CHK kinase-like" evidence="1">
    <location>
        <begin position="81"/>
        <end position="270"/>
    </location>
</feature>
<name>A0AA38J340_9CUCU</name>
<dbReference type="InterPro" id="IPR015897">
    <property type="entry name" value="CHK_kinase-like"/>
</dbReference>
<dbReference type="PANTHER" id="PTHR11012:SF30">
    <property type="entry name" value="PROTEIN KINASE-LIKE DOMAIN-CONTAINING"/>
    <property type="match status" value="1"/>
</dbReference>
<dbReference type="EMBL" id="JALNTZ010000001">
    <property type="protein sequence ID" value="KAJ3666348.1"/>
    <property type="molecule type" value="Genomic_DNA"/>
</dbReference>
<dbReference type="Gene3D" id="3.90.1200.10">
    <property type="match status" value="1"/>
</dbReference>
<keyword evidence="3" id="KW-1185">Reference proteome</keyword>
<sequence>MSDKRVSNLIELLTRNENFVEYKIIFHGKTRRGDGYLKIYVYNKVIPTFRNFQHEMGFESDFLKSMPICFLTQNLENEEALILENLKSQGFDIANRKIPLTFEHIKLVLESYGKWHAFSLALRYKRPKTFAQLVKNFGNMWPTSVLETKTAHVIFQHYEEVRKFWKDNRDVASVKFSENEVTYILTCLLSEDLDDAVIVHGDCWTNNFMFKEKSGKPIEVCIIDWQLSDLASPVFDLSYFIYTCVDTQKYQNVGDFLKIYHDAVCGHLTKLNCDPGDILPFNTLVKHWRKFSYCGLILGSFILKRCLSEDEEVPDFLEIAKKGKSFLEN</sequence>